<evidence type="ECO:0008006" key="10">
    <source>
        <dbReference type="Google" id="ProtNLM"/>
    </source>
</evidence>
<dbReference type="PANTHER" id="PTHR31851">
    <property type="entry name" value="FE(2+)/MN(2+) TRANSPORTER PCL1"/>
    <property type="match status" value="1"/>
</dbReference>
<dbReference type="AlphaFoldDB" id="A0A1J7J0N8"/>
<dbReference type="OrthoDB" id="73465at2759"/>
<evidence type="ECO:0000256" key="6">
    <source>
        <dbReference type="SAM" id="MobiDB-lite"/>
    </source>
</evidence>
<feature type="transmembrane region" description="Helical" evidence="7">
    <location>
        <begin position="149"/>
        <end position="173"/>
    </location>
</feature>
<name>A0A1J7J0N8_9PEZI</name>
<evidence type="ECO:0000256" key="3">
    <source>
        <dbReference type="ARBA" id="ARBA00022692"/>
    </source>
</evidence>
<dbReference type="InterPro" id="IPR008217">
    <property type="entry name" value="Ccc1_fam"/>
</dbReference>
<dbReference type="GO" id="GO:0012505">
    <property type="term" value="C:endomembrane system"/>
    <property type="evidence" value="ECO:0007669"/>
    <property type="project" value="UniProtKB-SubCell"/>
</dbReference>
<evidence type="ECO:0000313" key="9">
    <source>
        <dbReference type="Proteomes" id="UP000182658"/>
    </source>
</evidence>
<dbReference type="Pfam" id="PF01988">
    <property type="entry name" value="VIT1"/>
    <property type="match status" value="1"/>
</dbReference>
<keyword evidence="5 7" id="KW-0472">Membrane</keyword>
<evidence type="ECO:0000256" key="5">
    <source>
        <dbReference type="ARBA" id="ARBA00023136"/>
    </source>
</evidence>
<keyword evidence="4 7" id="KW-1133">Transmembrane helix</keyword>
<dbReference type="Proteomes" id="UP000182658">
    <property type="component" value="Unassembled WGS sequence"/>
</dbReference>
<dbReference type="GO" id="GO:0030026">
    <property type="term" value="P:intracellular manganese ion homeostasis"/>
    <property type="evidence" value="ECO:0007669"/>
    <property type="project" value="InterPro"/>
</dbReference>
<reference evidence="8 9" key="1">
    <citation type="submission" date="2016-10" db="EMBL/GenBank/DDBJ databases">
        <title>Draft genome sequence of Coniochaeta ligniaria NRRL30616, a lignocellulolytic fungus for bioabatement of inhibitors in plant biomass hydrolysates.</title>
        <authorList>
            <consortium name="DOE Joint Genome Institute"/>
            <person name="Jimenez D.J."/>
            <person name="Hector R.E."/>
            <person name="Riley R."/>
            <person name="Sun H."/>
            <person name="Grigoriev I.V."/>
            <person name="Van Elsas J.D."/>
            <person name="Nichols N.N."/>
        </authorList>
    </citation>
    <scope>NUCLEOTIDE SEQUENCE [LARGE SCALE GENOMIC DNA]</scope>
    <source>
        <strain evidence="8 9">NRRL 30616</strain>
    </source>
</reference>
<keyword evidence="9" id="KW-1185">Reference proteome</keyword>
<feature type="compositionally biased region" description="Acidic residues" evidence="6">
    <location>
        <begin position="77"/>
        <end position="86"/>
    </location>
</feature>
<dbReference type="GO" id="GO:0005384">
    <property type="term" value="F:manganese ion transmembrane transporter activity"/>
    <property type="evidence" value="ECO:0007669"/>
    <property type="project" value="InterPro"/>
</dbReference>
<accession>A0A1J7J0N8</accession>
<evidence type="ECO:0000256" key="4">
    <source>
        <dbReference type="ARBA" id="ARBA00022989"/>
    </source>
</evidence>
<keyword evidence="3 7" id="KW-0812">Transmembrane</keyword>
<dbReference type="EMBL" id="KV875094">
    <property type="protein sequence ID" value="OIW32963.1"/>
    <property type="molecule type" value="Genomic_DNA"/>
</dbReference>
<sequence length="266" mass="28664">MPTKARFLADFTLGFADGLTVPFALTAGLSSLGRTDTVVYAGVAEICAGSISMGISGYLSARGDGAALERTRNDHDSDGEDEDGTEDAEKAHGSSHPVALVDYLRPLELPPGLFEVVVEHVRVQPHISESLAALAEREQEDDTRLCSPVMVGLSVSLGYFLGGLLPLFPYFVVDRVGDGLFWSFGICLVALFAFGFTKDFVLSYQRRHEDTMQAYMGKRGLQWGDIRHSAWEGLQMVLLGGVAALAAVLCVRSFEGLREAPSNISA</sequence>
<evidence type="ECO:0000256" key="7">
    <source>
        <dbReference type="SAM" id="Phobius"/>
    </source>
</evidence>
<evidence type="ECO:0000256" key="1">
    <source>
        <dbReference type="ARBA" id="ARBA00004127"/>
    </source>
</evidence>
<evidence type="ECO:0000313" key="8">
    <source>
        <dbReference type="EMBL" id="OIW32963.1"/>
    </source>
</evidence>
<comment type="subcellular location">
    <subcellularLocation>
        <location evidence="1">Endomembrane system</location>
        <topology evidence="1">Multi-pass membrane protein</topology>
    </subcellularLocation>
</comment>
<dbReference type="STRING" id="1408157.A0A1J7J0N8"/>
<protein>
    <recommendedName>
        <fullName evidence="10">DUF125-domain-containing protein</fullName>
    </recommendedName>
</protein>
<evidence type="ECO:0000256" key="2">
    <source>
        <dbReference type="ARBA" id="ARBA00007049"/>
    </source>
</evidence>
<organism evidence="8 9">
    <name type="scientific">Coniochaeta ligniaria NRRL 30616</name>
    <dbReference type="NCBI Taxonomy" id="1408157"/>
    <lineage>
        <taxon>Eukaryota</taxon>
        <taxon>Fungi</taxon>
        <taxon>Dikarya</taxon>
        <taxon>Ascomycota</taxon>
        <taxon>Pezizomycotina</taxon>
        <taxon>Sordariomycetes</taxon>
        <taxon>Sordariomycetidae</taxon>
        <taxon>Coniochaetales</taxon>
        <taxon>Coniochaetaceae</taxon>
        <taxon>Coniochaeta</taxon>
    </lineage>
</organism>
<dbReference type="InParanoid" id="A0A1J7J0N8"/>
<feature type="transmembrane region" description="Helical" evidence="7">
    <location>
        <begin position="7"/>
        <end position="32"/>
    </location>
</feature>
<proteinExistence type="inferred from homology"/>
<feature type="region of interest" description="Disordered" evidence="6">
    <location>
        <begin position="69"/>
        <end position="95"/>
    </location>
</feature>
<feature type="transmembrane region" description="Helical" evidence="7">
    <location>
        <begin position="38"/>
        <end position="61"/>
    </location>
</feature>
<feature type="transmembrane region" description="Helical" evidence="7">
    <location>
        <begin position="179"/>
        <end position="197"/>
    </location>
</feature>
<comment type="similarity">
    <text evidence="2">Belongs to the CCC1 family.</text>
</comment>
<gene>
    <name evidence="8" type="ORF">CONLIGDRAFT_651765</name>
</gene>